<keyword evidence="1" id="KW-0812">Transmembrane</keyword>
<dbReference type="EMBL" id="KN571746">
    <property type="protein sequence ID" value="KHJ83801.1"/>
    <property type="molecule type" value="Genomic_DNA"/>
</dbReference>
<keyword evidence="3" id="KW-1185">Reference proteome</keyword>
<keyword evidence="1" id="KW-1133">Transmembrane helix</keyword>
<keyword evidence="1" id="KW-0472">Membrane</keyword>
<reference evidence="2 3" key="1">
    <citation type="submission" date="2014-03" db="EMBL/GenBank/DDBJ databases">
        <title>Draft genome of the hookworm Oesophagostomum dentatum.</title>
        <authorList>
            <person name="Mitreva M."/>
        </authorList>
    </citation>
    <scope>NUCLEOTIDE SEQUENCE [LARGE SCALE GENOMIC DNA]</scope>
    <source>
        <strain evidence="2 3">OD-Hann</strain>
    </source>
</reference>
<organism evidence="2 3">
    <name type="scientific">Oesophagostomum dentatum</name>
    <name type="common">Nodular worm</name>
    <dbReference type="NCBI Taxonomy" id="61180"/>
    <lineage>
        <taxon>Eukaryota</taxon>
        <taxon>Metazoa</taxon>
        <taxon>Ecdysozoa</taxon>
        <taxon>Nematoda</taxon>
        <taxon>Chromadorea</taxon>
        <taxon>Rhabditida</taxon>
        <taxon>Rhabditina</taxon>
        <taxon>Rhabditomorpha</taxon>
        <taxon>Strongyloidea</taxon>
        <taxon>Strongylidae</taxon>
        <taxon>Oesophagostomum</taxon>
    </lineage>
</organism>
<dbReference type="OrthoDB" id="5788271at2759"/>
<feature type="transmembrane region" description="Helical" evidence="1">
    <location>
        <begin position="24"/>
        <end position="50"/>
    </location>
</feature>
<proteinExistence type="predicted"/>
<dbReference type="AlphaFoldDB" id="A0A0B1SIT8"/>
<evidence type="ECO:0000313" key="3">
    <source>
        <dbReference type="Proteomes" id="UP000053660"/>
    </source>
</evidence>
<name>A0A0B1SIT8_OESDE</name>
<gene>
    <name evidence="2" type="ORF">OESDEN_16495</name>
</gene>
<accession>A0A0B1SIT8</accession>
<protein>
    <submittedName>
        <fullName evidence="2">Uncharacterized protein</fullName>
    </submittedName>
</protein>
<dbReference type="Proteomes" id="UP000053660">
    <property type="component" value="Unassembled WGS sequence"/>
</dbReference>
<evidence type="ECO:0000313" key="2">
    <source>
        <dbReference type="EMBL" id="KHJ83801.1"/>
    </source>
</evidence>
<evidence type="ECO:0000256" key="1">
    <source>
        <dbReference type="SAM" id="Phobius"/>
    </source>
</evidence>
<sequence>MLANVSKSKTLPPSVHLYPACLMWSAWLIVIYTITCLLVIGIIAVGVWFVRVDIQRSKMISEKYVDTSKATDV</sequence>